<keyword evidence="2" id="KW-1185">Reference proteome</keyword>
<protein>
    <submittedName>
        <fullName evidence="1">Uncharacterized protein</fullName>
    </submittedName>
</protein>
<dbReference type="KEGG" id="mmai:sS8_1911"/>
<reference evidence="1 2" key="1">
    <citation type="submission" date="2016-12" db="EMBL/GenBank/DDBJ databases">
        <title>Genome sequencing of Methylocaldum marinum.</title>
        <authorList>
            <person name="Takeuchi M."/>
            <person name="Kamagata Y."/>
            <person name="Hiraoka S."/>
            <person name="Oshima K."/>
            <person name="Hattori M."/>
            <person name="Iwasaki W."/>
        </authorList>
    </citation>
    <scope>NUCLEOTIDE SEQUENCE [LARGE SCALE GENOMIC DNA]</scope>
    <source>
        <strain evidence="1 2">S8</strain>
    </source>
</reference>
<evidence type="ECO:0000313" key="1">
    <source>
        <dbReference type="EMBL" id="BBA33865.1"/>
    </source>
</evidence>
<name>A0A250KQC0_9GAMM</name>
<dbReference type="RefSeq" id="WP_197716723.1">
    <property type="nucleotide sequence ID" value="NZ_AP017928.1"/>
</dbReference>
<organism evidence="1 2">
    <name type="scientific">Methylocaldum marinum</name>
    <dbReference type="NCBI Taxonomy" id="1432792"/>
    <lineage>
        <taxon>Bacteria</taxon>
        <taxon>Pseudomonadati</taxon>
        <taxon>Pseudomonadota</taxon>
        <taxon>Gammaproteobacteria</taxon>
        <taxon>Methylococcales</taxon>
        <taxon>Methylococcaceae</taxon>
        <taxon>Methylocaldum</taxon>
    </lineage>
</organism>
<dbReference type="EMBL" id="AP017928">
    <property type="protein sequence ID" value="BBA33865.1"/>
    <property type="molecule type" value="Genomic_DNA"/>
</dbReference>
<dbReference type="Proteomes" id="UP000266313">
    <property type="component" value="Chromosome"/>
</dbReference>
<gene>
    <name evidence="1" type="ORF">sS8_1911</name>
</gene>
<accession>A0A250KQC0</accession>
<evidence type="ECO:0000313" key="2">
    <source>
        <dbReference type="Proteomes" id="UP000266313"/>
    </source>
</evidence>
<dbReference type="AlphaFoldDB" id="A0A250KQC0"/>
<sequence length="639" mass="71226">MPVGSANVEQSKAAAVADEGGKSAGSALLNPVYASAGMFFSGKRPRDVRFLAIVMALVLLAPGLAVGEADAEPCPEGGAASVWISPKMPVIGERLKLMVVATDGPVSELRAFAPGGEELSLAVNRQGGPPWSAAFAIDHLVPGDYRVEGRRQGEMIACRRVTVGNDAEAGPERSGAEWDRRHEALYSAWIERLFDAPIEENYTLPSLEPILRNPERNFLHGHFGQGEDERLPATPDCADLPYFLRAYFAWKIGLPVAFRACDRGASHRPPRCGPAVIDRRFSSGSAPASAFTDLSRRLMDTVHSGNVRSAFEDDNTDFYPVAIKRENLWPGTVFADPYGHILIIVKWVPQTEDRGGLLLAVDAQPDNSVGRKRFWEGTFLFADDVKSAGPGFKAFRPLAREGQESPRLLSNAELAEQAVIAPYSAEQAEHPAEDFYARMMRLIDPKGLNAEKAYDSVLDALVEQLETRVHAVENGEKYKRQHPGTLITMPTGPSIFETVGPWEDYATPSRDMRLLIAMDVLTRFPERIVRYPELFVLGGRSPEIVREEIERRHRVRVQERQIAYTRSDGSTWRLTVADILARRPAFEMAYNPNDCPEFRWGAIPGTAEYATCTRRAAADQRHRMEQYRRWFRETRRPPR</sequence>
<proteinExistence type="predicted"/>